<dbReference type="PANTHER" id="PTHR13090">
    <property type="entry name" value="ARGININE-HYDROXYLASE NDUFAF5, MITOCHONDRIAL"/>
    <property type="match status" value="1"/>
</dbReference>
<dbReference type="GO" id="GO:0008168">
    <property type="term" value="F:methyltransferase activity"/>
    <property type="evidence" value="ECO:0007669"/>
    <property type="project" value="UniProtKB-KW"/>
</dbReference>
<evidence type="ECO:0000256" key="1">
    <source>
        <dbReference type="ARBA" id="ARBA00022603"/>
    </source>
</evidence>
<evidence type="ECO:0000313" key="6">
    <source>
        <dbReference type="Proteomes" id="UP000698752"/>
    </source>
</evidence>
<feature type="domain" description="Methyltransferase type 11" evidence="4">
    <location>
        <begin position="57"/>
        <end position="138"/>
    </location>
</feature>
<keyword evidence="6" id="KW-1185">Reference proteome</keyword>
<dbReference type="RefSeq" id="WP_211871709.1">
    <property type="nucleotide sequence ID" value="NZ_JAAEDI010000038.1"/>
</dbReference>
<sequence length="295" mass="31866">MADPIEIFDRRLVRRRRDRAAGSQQRVEPILSEAADRLLDRLDDTTRRFDRALEIGGRGQIAPRLAARGVGQVVSADLSAALAREAGGMPIALDEEWLPFADGSFDLVVAFLSLHWVNDLPGALVQIRRAMSPDGLFLAMLPGLPTLQELRAATAEAEAELRDGLSPRVSPFPELRDGAGLLQRAGFAMPVADAEELPLLYRNPMSLFADLRAAGETNAVLARDRRMPPRGLFPLIAARLQQGQEAVPATLRLIVLTGWSPGEGQPQAARPGSASGRLADALGTIERGTGEKARH</sequence>
<protein>
    <submittedName>
        <fullName evidence="5">Methyltransferase domain-containing protein</fullName>
    </submittedName>
</protein>
<organism evidence="5 6">
    <name type="scientific">Neoroseomonas terrae</name>
    <dbReference type="NCBI Taxonomy" id="424799"/>
    <lineage>
        <taxon>Bacteria</taxon>
        <taxon>Pseudomonadati</taxon>
        <taxon>Pseudomonadota</taxon>
        <taxon>Alphaproteobacteria</taxon>
        <taxon>Acetobacterales</taxon>
        <taxon>Acetobacteraceae</taxon>
        <taxon>Neoroseomonas</taxon>
    </lineage>
</organism>
<keyword evidence="2" id="KW-0808">Transferase</keyword>
<dbReference type="EMBL" id="JAAEDI010000038">
    <property type="protein sequence ID" value="MBR0652998.1"/>
    <property type="molecule type" value="Genomic_DNA"/>
</dbReference>
<keyword evidence="1 5" id="KW-0489">Methyltransferase</keyword>
<dbReference type="SUPFAM" id="SSF53335">
    <property type="entry name" value="S-adenosyl-L-methionine-dependent methyltransferases"/>
    <property type="match status" value="1"/>
</dbReference>
<dbReference type="InterPro" id="IPR029063">
    <property type="entry name" value="SAM-dependent_MTases_sf"/>
</dbReference>
<name>A0ABS5EPN6_9PROT</name>
<accession>A0ABS5EPN6</accession>
<dbReference type="GO" id="GO:0032259">
    <property type="term" value="P:methylation"/>
    <property type="evidence" value="ECO:0007669"/>
    <property type="project" value="UniProtKB-KW"/>
</dbReference>
<dbReference type="Gene3D" id="3.40.50.150">
    <property type="entry name" value="Vaccinia Virus protein VP39"/>
    <property type="match status" value="1"/>
</dbReference>
<dbReference type="CDD" id="cd02440">
    <property type="entry name" value="AdoMet_MTases"/>
    <property type="match status" value="1"/>
</dbReference>
<reference evidence="6" key="1">
    <citation type="journal article" date="2021" name="Syst. Appl. Microbiol.">
        <title>Roseomonas hellenica sp. nov., isolated from roots of wild-growing Alkanna tinctoria.</title>
        <authorList>
            <person name="Rat A."/>
            <person name="Naranjo H.D."/>
            <person name="Lebbe L."/>
            <person name="Cnockaert M."/>
            <person name="Krigas N."/>
            <person name="Grigoriadou K."/>
            <person name="Maloupa E."/>
            <person name="Willems A."/>
        </authorList>
    </citation>
    <scope>NUCLEOTIDE SEQUENCE [LARGE SCALE GENOMIC DNA]</scope>
    <source>
        <strain evidence="6">LMG 31159</strain>
    </source>
</reference>
<feature type="region of interest" description="Disordered" evidence="3">
    <location>
        <begin position="263"/>
        <end position="295"/>
    </location>
</feature>
<dbReference type="Proteomes" id="UP000698752">
    <property type="component" value="Unassembled WGS sequence"/>
</dbReference>
<evidence type="ECO:0000256" key="2">
    <source>
        <dbReference type="ARBA" id="ARBA00022679"/>
    </source>
</evidence>
<dbReference type="PANTHER" id="PTHR13090:SF1">
    <property type="entry name" value="ARGININE-HYDROXYLASE NDUFAF5, MITOCHONDRIAL"/>
    <property type="match status" value="1"/>
</dbReference>
<evidence type="ECO:0000259" key="4">
    <source>
        <dbReference type="Pfam" id="PF08241"/>
    </source>
</evidence>
<dbReference type="InterPro" id="IPR050602">
    <property type="entry name" value="Malonyl-ACP_OMT"/>
</dbReference>
<gene>
    <name evidence="5" type="ORF">GXW78_25305</name>
</gene>
<comment type="caution">
    <text evidence="5">The sequence shown here is derived from an EMBL/GenBank/DDBJ whole genome shotgun (WGS) entry which is preliminary data.</text>
</comment>
<dbReference type="Pfam" id="PF08241">
    <property type="entry name" value="Methyltransf_11"/>
    <property type="match status" value="1"/>
</dbReference>
<dbReference type="InterPro" id="IPR013216">
    <property type="entry name" value="Methyltransf_11"/>
</dbReference>
<proteinExistence type="predicted"/>
<evidence type="ECO:0000313" key="5">
    <source>
        <dbReference type="EMBL" id="MBR0652998.1"/>
    </source>
</evidence>
<evidence type="ECO:0000256" key="3">
    <source>
        <dbReference type="SAM" id="MobiDB-lite"/>
    </source>
</evidence>